<organism evidence="2 3">
    <name type="scientific">Halobacillus seohaensis</name>
    <dbReference type="NCBI Taxonomy" id="447421"/>
    <lineage>
        <taxon>Bacteria</taxon>
        <taxon>Bacillati</taxon>
        <taxon>Bacillota</taxon>
        <taxon>Bacilli</taxon>
        <taxon>Bacillales</taxon>
        <taxon>Bacillaceae</taxon>
        <taxon>Halobacillus</taxon>
    </lineage>
</organism>
<dbReference type="RefSeq" id="WP_204706351.1">
    <property type="nucleotide sequence ID" value="NZ_JBHSZV010000004.1"/>
</dbReference>
<gene>
    <name evidence="2" type="ORF">ACFQIC_00850</name>
</gene>
<comment type="caution">
    <text evidence="2">The sequence shown here is derived from an EMBL/GenBank/DDBJ whole genome shotgun (WGS) entry which is preliminary data.</text>
</comment>
<evidence type="ECO:0000313" key="3">
    <source>
        <dbReference type="Proteomes" id="UP001596410"/>
    </source>
</evidence>
<dbReference type="EMBL" id="JBHSZV010000004">
    <property type="protein sequence ID" value="MFC7060417.1"/>
    <property type="molecule type" value="Genomic_DNA"/>
</dbReference>
<sequence length="88" mass="10570">MRKNQVVSRNTYDQQLNQLREKFVLLEKRLSLKADEIVFTMAVSHRKEIDQLKDEVIRLREQLKEVKRNQKGEYRSHFPLSSRKKSVG</sequence>
<keyword evidence="3" id="KW-1185">Reference proteome</keyword>
<dbReference type="Proteomes" id="UP001596410">
    <property type="component" value="Unassembled WGS sequence"/>
</dbReference>
<evidence type="ECO:0000313" key="2">
    <source>
        <dbReference type="EMBL" id="MFC7060417.1"/>
    </source>
</evidence>
<protein>
    <submittedName>
        <fullName evidence="2">Uncharacterized protein</fullName>
    </submittedName>
</protein>
<accession>A0ABW2EDZ1</accession>
<name>A0ABW2EDZ1_9BACI</name>
<reference evidence="3" key="1">
    <citation type="journal article" date="2019" name="Int. J. Syst. Evol. Microbiol.">
        <title>The Global Catalogue of Microorganisms (GCM) 10K type strain sequencing project: providing services to taxonomists for standard genome sequencing and annotation.</title>
        <authorList>
            <consortium name="The Broad Institute Genomics Platform"/>
            <consortium name="The Broad Institute Genome Sequencing Center for Infectious Disease"/>
            <person name="Wu L."/>
            <person name="Ma J."/>
        </authorList>
    </citation>
    <scope>NUCLEOTIDE SEQUENCE [LARGE SCALE GENOMIC DNA]</scope>
    <source>
        <strain evidence="3">CGMCC 4.1621</strain>
    </source>
</reference>
<proteinExistence type="predicted"/>
<evidence type="ECO:0000256" key="1">
    <source>
        <dbReference type="SAM" id="MobiDB-lite"/>
    </source>
</evidence>
<feature type="region of interest" description="Disordered" evidence="1">
    <location>
        <begin position="68"/>
        <end position="88"/>
    </location>
</feature>